<evidence type="ECO:0000313" key="2">
    <source>
        <dbReference type="Proteomes" id="UP000503017"/>
    </source>
</evidence>
<dbReference type="AlphaFoldDB" id="A0A6M7WQB2"/>
<organism evidence="1 2">
    <name type="scientific">Mesorhizobium loti R88b</name>
    <dbReference type="NCBI Taxonomy" id="935548"/>
    <lineage>
        <taxon>Bacteria</taxon>
        <taxon>Pseudomonadati</taxon>
        <taxon>Pseudomonadota</taxon>
        <taxon>Alphaproteobacteria</taxon>
        <taxon>Hyphomicrobiales</taxon>
        <taxon>Phyllobacteriaceae</taxon>
        <taxon>Mesorhizobium</taxon>
    </lineage>
</organism>
<proteinExistence type="predicted"/>
<accession>A0A6M7WQB2</accession>
<evidence type="ECO:0000313" key="1">
    <source>
        <dbReference type="EMBL" id="QKD02779.1"/>
    </source>
</evidence>
<protein>
    <submittedName>
        <fullName evidence="1">Uncharacterized protein</fullName>
    </submittedName>
</protein>
<dbReference type="EMBL" id="CP033367">
    <property type="protein sequence ID" value="QKD02779.1"/>
    <property type="molecule type" value="Genomic_DNA"/>
</dbReference>
<gene>
    <name evidence="1" type="ORF">EB235_15730</name>
</gene>
<name>A0A6M7WQB2_RHILI</name>
<dbReference type="RefSeq" id="WP_027030114.1">
    <property type="nucleotide sequence ID" value="NZ_CP033367.1"/>
</dbReference>
<dbReference type="Proteomes" id="UP000503017">
    <property type="component" value="Chromosome"/>
</dbReference>
<reference evidence="1 2" key="1">
    <citation type="submission" date="2018-10" db="EMBL/GenBank/DDBJ databases">
        <authorList>
            <person name="Perry B.J."/>
            <person name="Sullivan J.T."/>
            <person name="Murphy R.J.T."/>
            <person name="Ramsay J.P."/>
            <person name="Ronson C.W."/>
        </authorList>
    </citation>
    <scope>NUCLEOTIDE SEQUENCE [LARGE SCALE GENOMIC DNA]</scope>
    <source>
        <strain evidence="1 2">R88b</strain>
    </source>
</reference>
<sequence length="84" mass="9023">MQYATGQTIKVGDEVVADGMKGVIVCDFDNRDFAEGYEEWDMPMIETLGGGTLSSGVMVETVEAGMIHYVDGSGVIDFIQPAAR</sequence>